<dbReference type="STRING" id="1618647.UW30_C0002G0047"/>
<dbReference type="EMBL" id="LCHU01000002">
    <property type="protein sequence ID" value="KKT42136.1"/>
    <property type="molecule type" value="Genomic_DNA"/>
</dbReference>
<dbReference type="Proteomes" id="UP000034736">
    <property type="component" value="Unassembled WGS sequence"/>
</dbReference>
<accession>A0A0G1H420</accession>
<dbReference type="AlphaFoldDB" id="A0A0G1H420"/>
<evidence type="ECO:0000313" key="2">
    <source>
        <dbReference type="Proteomes" id="UP000034736"/>
    </source>
</evidence>
<evidence type="ECO:0000313" key="1">
    <source>
        <dbReference type="EMBL" id="KKT42136.1"/>
    </source>
</evidence>
<organism evidence="1 2">
    <name type="scientific">Candidatus Giovannonibacteria bacterium GW2011_GWA2_44_13b</name>
    <dbReference type="NCBI Taxonomy" id="1618647"/>
    <lineage>
        <taxon>Bacteria</taxon>
        <taxon>Candidatus Giovannoniibacteriota</taxon>
    </lineage>
</organism>
<name>A0A0G1H420_9BACT</name>
<comment type="caution">
    <text evidence="1">The sequence shown here is derived from an EMBL/GenBank/DDBJ whole genome shotgun (WGS) entry which is preliminary data.</text>
</comment>
<sequence length="174" mass="19587">MMKFNGKTFWLAAAGILILGIISSAAWFFYFEINKTSKVISDASVSFALLEEKGREFAESSANLEKYSFEIANLDRAFLSEETFVDLLRLFEELARTTNVKFKAQSAKVPTGADDKASLSFELEGEREPLVRFFMMLDKIPYAGIVSDINWTQQGKGTNIIKVAGSYIIFNYVK</sequence>
<reference evidence="1 2" key="1">
    <citation type="journal article" date="2015" name="Nature">
        <title>rRNA introns, odd ribosomes, and small enigmatic genomes across a large radiation of phyla.</title>
        <authorList>
            <person name="Brown C.T."/>
            <person name="Hug L.A."/>
            <person name="Thomas B.C."/>
            <person name="Sharon I."/>
            <person name="Castelle C.J."/>
            <person name="Singh A."/>
            <person name="Wilkins M.J."/>
            <person name="Williams K.H."/>
            <person name="Banfield J.F."/>
        </authorList>
    </citation>
    <scope>NUCLEOTIDE SEQUENCE [LARGE SCALE GENOMIC DNA]</scope>
</reference>
<proteinExistence type="predicted"/>
<protein>
    <submittedName>
        <fullName evidence="1">Uncharacterized protein</fullName>
    </submittedName>
</protein>
<gene>
    <name evidence="1" type="ORF">UW30_C0002G0047</name>
</gene>